<protein>
    <recommendedName>
        <fullName evidence="4">DUF1232 domain-containing protein</fullName>
    </recommendedName>
</protein>
<evidence type="ECO:0008006" key="4">
    <source>
        <dbReference type="Google" id="ProtNLM"/>
    </source>
</evidence>
<dbReference type="RefSeq" id="WP_074986320.1">
    <property type="nucleotide sequence ID" value="NZ_CAJMXV010000025.1"/>
</dbReference>
<dbReference type="Proteomes" id="UP000183529">
    <property type="component" value="Unassembled WGS sequence"/>
</dbReference>
<proteinExistence type="predicted"/>
<name>A0AAQ1GKM1_9BURK</name>
<evidence type="ECO:0000256" key="1">
    <source>
        <dbReference type="SAM" id="Phobius"/>
    </source>
</evidence>
<evidence type="ECO:0000313" key="2">
    <source>
        <dbReference type="EMBL" id="SEK08835.1"/>
    </source>
</evidence>
<gene>
    <name evidence="2" type="ORF">SAMN05216550_11737</name>
</gene>
<evidence type="ECO:0000313" key="3">
    <source>
        <dbReference type="Proteomes" id="UP000183529"/>
    </source>
</evidence>
<keyword evidence="1" id="KW-0812">Transmembrane</keyword>
<dbReference type="EMBL" id="FNZM01000017">
    <property type="protein sequence ID" value="SEK08835.1"/>
    <property type="molecule type" value="Genomic_DNA"/>
</dbReference>
<reference evidence="2 3" key="1">
    <citation type="submission" date="2016-10" db="EMBL/GenBank/DDBJ databases">
        <authorList>
            <person name="Varghese N."/>
            <person name="Submissions S."/>
        </authorList>
    </citation>
    <scope>NUCLEOTIDE SEQUENCE [LARGE SCALE GENOMIC DNA]</scope>
    <source>
        <strain evidence="2 3">LMG 22274</strain>
    </source>
</reference>
<keyword evidence="1" id="KW-0472">Membrane</keyword>
<sequence length="82" mass="9061">MKRLAWLLKIVRGDARVLWFALRQPNRPAWLVPSAALLTLYALAPFNIALPLVGVVDDGIVVPVLLHLMVACLPVALRRAAR</sequence>
<organism evidence="2 3">
    <name type="scientific">Paraburkholderia tropica</name>
    <dbReference type="NCBI Taxonomy" id="92647"/>
    <lineage>
        <taxon>Bacteria</taxon>
        <taxon>Pseudomonadati</taxon>
        <taxon>Pseudomonadota</taxon>
        <taxon>Betaproteobacteria</taxon>
        <taxon>Burkholderiales</taxon>
        <taxon>Burkholderiaceae</taxon>
        <taxon>Paraburkholderia</taxon>
    </lineage>
</organism>
<comment type="caution">
    <text evidence="2">The sequence shown here is derived from an EMBL/GenBank/DDBJ whole genome shotgun (WGS) entry which is preliminary data.</text>
</comment>
<feature type="transmembrane region" description="Helical" evidence="1">
    <location>
        <begin position="29"/>
        <end position="48"/>
    </location>
</feature>
<dbReference type="AlphaFoldDB" id="A0AAQ1GKM1"/>
<accession>A0AAQ1GKM1</accession>
<dbReference type="GeneID" id="61302613"/>
<feature type="transmembrane region" description="Helical" evidence="1">
    <location>
        <begin position="60"/>
        <end position="77"/>
    </location>
</feature>
<keyword evidence="1" id="KW-1133">Transmembrane helix</keyword>